<name>A0ABT2FS77_9GAMM</name>
<dbReference type="RefSeq" id="WP_238898612.1">
    <property type="nucleotide sequence ID" value="NZ_JAKOGG010000250.1"/>
</dbReference>
<protein>
    <submittedName>
        <fullName evidence="1">Uncharacterized protein</fullName>
    </submittedName>
</protein>
<evidence type="ECO:0000313" key="2">
    <source>
        <dbReference type="Proteomes" id="UP001201549"/>
    </source>
</evidence>
<organism evidence="1 2">
    <name type="scientific">Shewanella electrica</name>
    <dbReference type="NCBI Taxonomy" id="515560"/>
    <lineage>
        <taxon>Bacteria</taxon>
        <taxon>Pseudomonadati</taxon>
        <taxon>Pseudomonadota</taxon>
        <taxon>Gammaproteobacteria</taxon>
        <taxon>Alteromonadales</taxon>
        <taxon>Shewanellaceae</taxon>
        <taxon>Shewanella</taxon>
    </lineage>
</organism>
<proteinExistence type="predicted"/>
<feature type="non-terminal residue" evidence="1">
    <location>
        <position position="1"/>
    </location>
</feature>
<gene>
    <name evidence="1" type="ORF">L9G74_20545</name>
</gene>
<sequence>SVCKFCVWLVREREQYVDDALEGEASYYRDDATSWFMAANRTSSHANRFIRFVYWYRLRPHRAGAVFFGWFFYRCATVNSVFTSACAHH</sequence>
<comment type="caution">
    <text evidence="1">The sequence shown here is derived from an EMBL/GenBank/DDBJ whole genome shotgun (WGS) entry which is preliminary data.</text>
</comment>
<accession>A0ABT2FS77</accession>
<dbReference type="EMBL" id="JAKOGG010000250">
    <property type="protein sequence ID" value="MCS4558812.1"/>
    <property type="molecule type" value="Genomic_DNA"/>
</dbReference>
<keyword evidence="2" id="KW-1185">Reference proteome</keyword>
<dbReference type="Proteomes" id="UP001201549">
    <property type="component" value="Unassembled WGS sequence"/>
</dbReference>
<reference evidence="1 2" key="1">
    <citation type="submission" date="2022-02" db="EMBL/GenBank/DDBJ databases">
        <authorList>
            <person name="Zhuang L."/>
        </authorList>
    </citation>
    <scope>NUCLEOTIDE SEQUENCE [LARGE SCALE GENOMIC DNA]</scope>
    <source>
        <strain evidence="1 2">C32</strain>
    </source>
</reference>
<evidence type="ECO:0000313" key="1">
    <source>
        <dbReference type="EMBL" id="MCS4558812.1"/>
    </source>
</evidence>
<reference evidence="2" key="2">
    <citation type="submission" date="2023-07" db="EMBL/GenBank/DDBJ databases">
        <title>Shewanella mangrovi sp. nov., an acetaldehyde- degrading bacterium isolated from mangrove sediment.</title>
        <authorList>
            <person name="Liu Y."/>
        </authorList>
    </citation>
    <scope>NUCLEOTIDE SEQUENCE [LARGE SCALE GENOMIC DNA]</scope>
    <source>
        <strain evidence="2">C32</strain>
    </source>
</reference>